<evidence type="ECO:0000256" key="3">
    <source>
        <dbReference type="SAM" id="SignalP"/>
    </source>
</evidence>
<dbReference type="Proteomes" id="UP000198728">
    <property type="component" value="Unassembled WGS sequence"/>
</dbReference>
<name>A0A1I1DST2_9RHOB</name>
<keyword evidence="6" id="KW-1185">Reference proteome</keyword>
<dbReference type="GO" id="GO:0042597">
    <property type="term" value="C:periplasmic space"/>
    <property type="evidence" value="ECO:0007669"/>
    <property type="project" value="UniProtKB-SubCell"/>
</dbReference>
<dbReference type="InterPro" id="IPR028082">
    <property type="entry name" value="Peripla_BP_I"/>
</dbReference>
<dbReference type="STRING" id="441112.SAMN04488094_101455"/>
<evidence type="ECO:0000256" key="2">
    <source>
        <dbReference type="ARBA" id="ARBA00007639"/>
    </source>
</evidence>
<dbReference type="GO" id="GO:0030246">
    <property type="term" value="F:carbohydrate binding"/>
    <property type="evidence" value="ECO:0007669"/>
    <property type="project" value="TreeGrafter"/>
</dbReference>
<dbReference type="SUPFAM" id="SSF53822">
    <property type="entry name" value="Periplasmic binding protein-like I"/>
    <property type="match status" value="1"/>
</dbReference>
<comment type="similarity">
    <text evidence="2">Belongs to the bacterial solute-binding protein 2 family.</text>
</comment>
<keyword evidence="3" id="KW-0732">Signal</keyword>
<sequence length="312" mass="32964">MKKMVFGAAVAAAVMAGLSGAAVAKDSYRFVIVPKVVHPWFDLVNDGAMEAAAYLKETAGVDVEVEYLAPQTASVVEQNQILERAIATRPDGIAIDLLDASANKPVLEEAQQAGVKLAAFDSVPPDGMVFTAIGNDFCEQAKLASERLVELLGGKGKVAIMQGVPTAPNHNIRYECHKEVFASYPDIELVAEGIDNDDIETAQKQAATIMQSNPDLGGWVACDAAGPIGIGQAIKEAGLEGKVQMVGLDNLPDMITLVEEGVADSSSSTRPQIQGFYSVMMLYDGANGIVTPKTVDTGILLISKDNLEGELR</sequence>
<protein>
    <submittedName>
        <fullName evidence="5">Monosaccharide ABC transporter substrate-binding protein, CUT2 family (TC 3.A.1.2.-)</fullName>
    </submittedName>
</protein>
<dbReference type="InterPro" id="IPR050555">
    <property type="entry name" value="Bact_Solute-Bind_Prot2"/>
</dbReference>
<comment type="subcellular location">
    <subcellularLocation>
        <location evidence="1">Periplasm</location>
    </subcellularLocation>
</comment>
<dbReference type="RefSeq" id="WP_093359031.1">
    <property type="nucleotide sequence ID" value="NZ_FOLG01000001.1"/>
</dbReference>
<organism evidence="5 6">
    <name type="scientific">Tropicimonas isoalkanivorans</name>
    <dbReference type="NCBI Taxonomy" id="441112"/>
    <lineage>
        <taxon>Bacteria</taxon>
        <taxon>Pseudomonadati</taxon>
        <taxon>Pseudomonadota</taxon>
        <taxon>Alphaproteobacteria</taxon>
        <taxon>Rhodobacterales</taxon>
        <taxon>Roseobacteraceae</taxon>
        <taxon>Tropicimonas</taxon>
    </lineage>
</organism>
<proteinExistence type="inferred from homology"/>
<dbReference type="Gene3D" id="3.40.50.2300">
    <property type="match status" value="2"/>
</dbReference>
<dbReference type="PANTHER" id="PTHR30036">
    <property type="entry name" value="D-XYLOSE-BINDING PERIPLASMIC PROTEIN"/>
    <property type="match status" value="1"/>
</dbReference>
<feature type="chain" id="PRO_5011629428" evidence="3">
    <location>
        <begin position="25"/>
        <end position="312"/>
    </location>
</feature>
<evidence type="ECO:0000256" key="1">
    <source>
        <dbReference type="ARBA" id="ARBA00004418"/>
    </source>
</evidence>
<dbReference type="PANTHER" id="PTHR30036:SF7">
    <property type="entry name" value="ABC TRANSPORTER PERIPLASMIC-BINDING PROTEIN YPHF"/>
    <property type="match status" value="1"/>
</dbReference>
<dbReference type="Pfam" id="PF13407">
    <property type="entry name" value="Peripla_BP_4"/>
    <property type="match status" value="1"/>
</dbReference>
<accession>A0A1I1DST2</accession>
<evidence type="ECO:0000313" key="5">
    <source>
        <dbReference type="EMBL" id="SFB77877.1"/>
    </source>
</evidence>
<evidence type="ECO:0000259" key="4">
    <source>
        <dbReference type="Pfam" id="PF13407"/>
    </source>
</evidence>
<reference evidence="5 6" key="1">
    <citation type="submission" date="2016-10" db="EMBL/GenBank/DDBJ databases">
        <authorList>
            <person name="de Groot N.N."/>
        </authorList>
    </citation>
    <scope>NUCLEOTIDE SEQUENCE [LARGE SCALE GENOMIC DNA]</scope>
    <source>
        <strain evidence="5 6">DSM 19548</strain>
    </source>
</reference>
<feature type="domain" description="Periplasmic binding protein" evidence="4">
    <location>
        <begin position="31"/>
        <end position="288"/>
    </location>
</feature>
<dbReference type="InterPro" id="IPR025997">
    <property type="entry name" value="SBP_2_dom"/>
</dbReference>
<dbReference type="EMBL" id="FOLG01000001">
    <property type="protein sequence ID" value="SFB77877.1"/>
    <property type="molecule type" value="Genomic_DNA"/>
</dbReference>
<dbReference type="AlphaFoldDB" id="A0A1I1DST2"/>
<gene>
    <name evidence="5" type="ORF">SAMN04488094_101455</name>
</gene>
<evidence type="ECO:0000313" key="6">
    <source>
        <dbReference type="Proteomes" id="UP000198728"/>
    </source>
</evidence>
<dbReference type="OrthoDB" id="9804917at2"/>
<feature type="signal peptide" evidence="3">
    <location>
        <begin position="1"/>
        <end position="24"/>
    </location>
</feature>